<name>A0A9P1L0F4_PARSO</name>
<keyword evidence="1" id="KW-0812">Transmembrane</keyword>
<dbReference type="Pfam" id="PF03793">
    <property type="entry name" value="PASTA"/>
    <property type="match status" value="1"/>
</dbReference>
<evidence type="ECO:0000313" key="3">
    <source>
        <dbReference type="EMBL" id="CEO33787.1"/>
    </source>
</evidence>
<feature type="domain" description="PASTA" evidence="2">
    <location>
        <begin position="56"/>
        <end position="124"/>
    </location>
</feature>
<evidence type="ECO:0000313" key="4">
    <source>
        <dbReference type="Proteomes" id="UP000049685"/>
    </source>
</evidence>
<reference evidence="4" key="1">
    <citation type="submission" date="2015-01" db="EMBL/GenBank/DDBJ databases">
        <authorList>
            <person name="Aslett A.Martin."/>
            <person name="De Silva Nishadi"/>
        </authorList>
    </citation>
    <scope>NUCLEOTIDE SEQUENCE [LARGE SCALE GENOMIC DNA]</scope>
    <source>
        <strain evidence="4">UMC4404</strain>
    </source>
</reference>
<evidence type="ECO:0000259" key="2">
    <source>
        <dbReference type="PROSITE" id="PS51178"/>
    </source>
</evidence>
<dbReference type="EMBL" id="CDNY01000003">
    <property type="protein sequence ID" value="CEO33787.1"/>
    <property type="molecule type" value="Genomic_DNA"/>
</dbReference>
<dbReference type="Proteomes" id="UP000049685">
    <property type="component" value="Unassembled WGS sequence"/>
</dbReference>
<accession>A0A9P1L0F4</accession>
<proteinExistence type="predicted"/>
<dbReference type="RefSeq" id="WP_057542249.1">
    <property type="nucleotide sequence ID" value="NZ_CDNM01000030.1"/>
</dbReference>
<keyword evidence="1" id="KW-1133">Transmembrane helix</keyword>
<evidence type="ECO:0000256" key="1">
    <source>
        <dbReference type="SAM" id="Phobius"/>
    </source>
</evidence>
<gene>
    <name evidence="3" type="ORF">UMC4404_17671</name>
</gene>
<dbReference type="AlphaFoldDB" id="A0A9P1L0F4"/>
<organism evidence="3 4">
    <name type="scientific">Paraclostridium sordellii</name>
    <name type="common">Clostridium sordellii</name>
    <dbReference type="NCBI Taxonomy" id="1505"/>
    <lineage>
        <taxon>Bacteria</taxon>
        <taxon>Bacillati</taxon>
        <taxon>Bacillota</taxon>
        <taxon>Clostridia</taxon>
        <taxon>Peptostreptococcales</taxon>
        <taxon>Peptostreptococcaceae</taxon>
        <taxon>Paraclostridium</taxon>
    </lineage>
</organism>
<protein>
    <submittedName>
        <fullName evidence="3">PASTA domain</fullName>
    </submittedName>
</protein>
<sequence>MRRVLIISAIVGIISIVFILGLILGKFSNTKVIKTDEKNIKSKIENRSKENIKSDDYEHIKIPDFKGFYQSDVNEFAKNNDIKYELGENVSTSKYQLKGLVASQSIKPGKKISKDEILKINLYNFDKNYNIIKESDTCYDIHSNLIQNKKLRKGETLNKSYYQSMIYDAQCVGTIEESYSIADTILNQMWKDLKISLSPGQFEALRESQRNWVQEKEKTEDMKIKTMMTIERCNYLLSTYYR</sequence>
<dbReference type="Pfam" id="PF07007">
    <property type="entry name" value="LprI"/>
    <property type="match status" value="1"/>
</dbReference>
<dbReference type="SUPFAM" id="SSF54184">
    <property type="entry name" value="Penicillin-binding protein 2x (pbp-2x), c-terminal domain"/>
    <property type="match status" value="1"/>
</dbReference>
<dbReference type="PROSITE" id="PS51178">
    <property type="entry name" value="PASTA"/>
    <property type="match status" value="1"/>
</dbReference>
<comment type="caution">
    <text evidence="3">The sequence shown here is derived from an EMBL/GenBank/DDBJ whole genome shotgun (WGS) entry which is preliminary data.</text>
</comment>
<feature type="transmembrane region" description="Helical" evidence="1">
    <location>
        <begin position="6"/>
        <end position="24"/>
    </location>
</feature>
<dbReference type="InterPro" id="IPR009739">
    <property type="entry name" value="LprI-like_N"/>
</dbReference>
<keyword evidence="1" id="KW-0472">Membrane</keyword>
<dbReference type="InterPro" id="IPR005543">
    <property type="entry name" value="PASTA_dom"/>
</dbReference>